<dbReference type="AlphaFoldDB" id="A0A4Y9ZA76"/>
<proteinExistence type="predicted"/>
<reference evidence="1 2" key="1">
    <citation type="submission" date="2019-02" db="EMBL/GenBank/DDBJ databases">
        <title>Genome sequencing of the rare red list fungi Dentipellis fragilis.</title>
        <authorList>
            <person name="Buettner E."/>
            <person name="Kellner H."/>
        </authorList>
    </citation>
    <scope>NUCLEOTIDE SEQUENCE [LARGE SCALE GENOMIC DNA]</scope>
    <source>
        <strain evidence="1 2">DSM 105465</strain>
    </source>
</reference>
<sequence length="259" mass="28724">MQRPAHFGRLHSTGGARGTLDQSLWLNGFGIYLSLSGRRDSVGSDTSRLRPSRYKPKAEIQLRDPRIRVEESIVVLLSSEASSEAWLGPATAYVLPGPEATFSLVEDTAPQKVAAAATRLTRRPPLETFLRDSHPPRLPGFPSVLVVCSPPRLWRPPVDDFASWRTEPLSCLRHGWHVRVALWTSRAMPKNYRLARDAKLTRNWITVLRFAALSRCGRLQALTAMLLVGATVLSPSQTICLSQTTAGDLDRAANYLTVF</sequence>
<evidence type="ECO:0000313" key="2">
    <source>
        <dbReference type="Proteomes" id="UP000298327"/>
    </source>
</evidence>
<accession>A0A4Y9ZA76</accession>
<dbReference type="EMBL" id="SEOQ01000087">
    <property type="protein sequence ID" value="TFY70691.1"/>
    <property type="molecule type" value="Genomic_DNA"/>
</dbReference>
<name>A0A4Y9ZA76_9AGAM</name>
<gene>
    <name evidence="1" type="ORF">EVG20_g2303</name>
</gene>
<evidence type="ECO:0000313" key="1">
    <source>
        <dbReference type="EMBL" id="TFY70691.1"/>
    </source>
</evidence>
<keyword evidence="2" id="KW-1185">Reference proteome</keyword>
<comment type="caution">
    <text evidence="1">The sequence shown here is derived from an EMBL/GenBank/DDBJ whole genome shotgun (WGS) entry which is preliminary data.</text>
</comment>
<organism evidence="1 2">
    <name type="scientific">Dentipellis fragilis</name>
    <dbReference type="NCBI Taxonomy" id="205917"/>
    <lineage>
        <taxon>Eukaryota</taxon>
        <taxon>Fungi</taxon>
        <taxon>Dikarya</taxon>
        <taxon>Basidiomycota</taxon>
        <taxon>Agaricomycotina</taxon>
        <taxon>Agaricomycetes</taxon>
        <taxon>Russulales</taxon>
        <taxon>Hericiaceae</taxon>
        <taxon>Dentipellis</taxon>
    </lineage>
</organism>
<protein>
    <submittedName>
        <fullName evidence="1">Uncharacterized protein</fullName>
    </submittedName>
</protein>
<dbReference type="Proteomes" id="UP000298327">
    <property type="component" value="Unassembled WGS sequence"/>
</dbReference>